<dbReference type="EMBL" id="BK059112">
    <property type="protein sequence ID" value="DAE31868.1"/>
    <property type="molecule type" value="Genomic_DNA"/>
</dbReference>
<proteinExistence type="predicted"/>
<name>A0A8S5RLJ9_9VIRU</name>
<protein>
    <submittedName>
        <fullName evidence="1">Uncharacterized protein</fullName>
    </submittedName>
</protein>
<reference evidence="1" key="1">
    <citation type="journal article" date="2021" name="Proc. Natl. Acad. Sci. U.S.A.">
        <title>A Catalog of Tens of Thousands of Viruses from Human Metagenomes Reveals Hidden Associations with Chronic Diseases.</title>
        <authorList>
            <person name="Tisza M.J."/>
            <person name="Buck C.B."/>
        </authorList>
    </citation>
    <scope>NUCLEOTIDE SEQUENCE</scope>
    <source>
        <strain evidence="1">CtEQ64</strain>
    </source>
</reference>
<sequence length="88" mass="10033">MKKYVIYLPNEIINFCEDPGDSIVYSVLDLDKPEQEIVDQFCSDLTYDHYKAYALLAKHGIISKEFACLKLASIVGKLNKDLNELMGE</sequence>
<accession>A0A8S5RLJ9</accession>
<evidence type="ECO:0000313" key="1">
    <source>
        <dbReference type="EMBL" id="DAE31868.1"/>
    </source>
</evidence>
<organism evidence="1">
    <name type="scientific">virus sp. ctEQ64</name>
    <dbReference type="NCBI Taxonomy" id="2825809"/>
    <lineage>
        <taxon>Viruses</taxon>
    </lineage>
</organism>